<dbReference type="AlphaFoldDB" id="A0A0F9UXA7"/>
<proteinExistence type="predicted"/>
<sequence>MSQDPNHLARLISITSQALPGFVGRIGPVNANQLLCGSVENPARIASLHGHWQQAHPEAGPHYWSTRSWTLLIWQPVYLSLLAVHLANRAPCLAQMGQSVESGFVGGFCLPEHCPHKGAEETLIRFAAEQINDFTEQQLNEFNSVSSIYPKLARLLVADCVRAALLLVQRQQGLSNAQLRGVERSWMEALGLPGASALIEVCLDDGRACLALSRKACCQHFRRSDGEPCSSCPKLKQDERLRRLRQELLLVC</sequence>
<gene>
    <name evidence="2" type="ORF">LCGC14_0211950</name>
</gene>
<dbReference type="GO" id="GO:0051537">
    <property type="term" value="F:2 iron, 2 sulfur cluster binding"/>
    <property type="evidence" value="ECO:0007669"/>
    <property type="project" value="InterPro"/>
</dbReference>
<evidence type="ECO:0000259" key="1">
    <source>
        <dbReference type="Pfam" id="PF11575"/>
    </source>
</evidence>
<dbReference type="Pfam" id="PF11575">
    <property type="entry name" value="FhuF_C"/>
    <property type="match status" value="1"/>
</dbReference>
<reference evidence="2" key="1">
    <citation type="journal article" date="2015" name="Nature">
        <title>Complex archaea that bridge the gap between prokaryotes and eukaryotes.</title>
        <authorList>
            <person name="Spang A."/>
            <person name="Saw J.H."/>
            <person name="Jorgensen S.L."/>
            <person name="Zaremba-Niedzwiedzka K."/>
            <person name="Martijn J."/>
            <person name="Lind A.E."/>
            <person name="van Eijk R."/>
            <person name="Schleper C."/>
            <person name="Guy L."/>
            <person name="Ettema T.J."/>
        </authorList>
    </citation>
    <scope>NUCLEOTIDE SEQUENCE</scope>
</reference>
<evidence type="ECO:0000313" key="2">
    <source>
        <dbReference type="EMBL" id="KKN92137.1"/>
    </source>
</evidence>
<dbReference type="EMBL" id="LAZR01000097">
    <property type="protein sequence ID" value="KKN92137.1"/>
    <property type="molecule type" value="Genomic_DNA"/>
</dbReference>
<organism evidence="2">
    <name type="scientific">marine sediment metagenome</name>
    <dbReference type="NCBI Taxonomy" id="412755"/>
    <lineage>
        <taxon>unclassified sequences</taxon>
        <taxon>metagenomes</taxon>
        <taxon>ecological metagenomes</taxon>
    </lineage>
</organism>
<dbReference type="NCBIfam" id="TIGR03950">
    <property type="entry name" value="sidero_Fe_reduc"/>
    <property type="match status" value="1"/>
</dbReference>
<name>A0A0F9UXA7_9ZZZZ</name>
<comment type="caution">
    <text evidence="2">The sequence shown here is derived from an EMBL/GenBank/DDBJ whole genome shotgun (WGS) entry which is preliminary data.</text>
</comment>
<feature type="domain" description="Ferric siderophore reductase C-terminal" evidence="1">
    <location>
        <begin position="214"/>
        <end position="234"/>
    </location>
</feature>
<protein>
    <recommendedName>
        <fullName evidence="1">Ferric siderophore reductase C-terminal domain-containing protein</fullName>
    </recommendedName>
</protein>
<accession>A0A0F9UXA7</accession>
<dbReference type="InterPro" id="IPR024726">
    <property type="entry name" value="FhuF_C"/>
</dbReference>
<dbReference type="InterPro" id="IPR023998">
    <property type="entry name" value="FCR-like"/>
</dbReference>